<feature type="region of interest" description="Disordered" evidence="1">
    <location>
        <begin position="499"/>
        <end position="531"/>
    </location>
</feature>
<reference evidence="4" key="2">
    <citation type="submission" date="2025-08" db="UniProtKB">
        <authorList>
            <consortium name="RefSeq"/>
        </authorList>
    </citation>
    <scope>IDENTIFICATION</scope>
</reference>
<accession>A0ABM1GX96</accession>
<protein>
    <submittedName>
        <fullName evidence="4">Uncharacterized protein LOC107021173</fullName>
    </submittedName>
</protein>
<name>A0ABM1GX96_SOLPN</name>
<dbReference type="Proteomes" id="UP000694930">
    <property type="component" value="Chromosome 1"/>
</dbReference>
<organism evidence="3 4">
    <name type="scientific">Solanum pennellii</name>
    <name type="common">Tomato</name>
    <name type="synonym">Lycopersicon pennellii</name>
    <dbReference type="NCBI Taxonomy" id="28526"/>
    <lineage>
        <taxon>Eukaryota</taxon>
        <taxon>Viridiplantae</taxon>
        <taxon>Streptophyta</taxon>
        <taxon>Embryophyta</taxon>
        <taxon>Tracheophyta</taxon>
        <taxon>Spermatophyta</taxon>
        <taxon>Magnoliopsida</taxon>
        <taxon>eudicotyledons</taxon>
        <taxon>Gunneridae</taxon>
        <taxon>Pentapetalae</taxon>
        <taxon>asterids</taxon>
        <taxon>lamiids</taxon>
        <taxon>Solanales</taxon>
        <taxon>Solanaceae</taxon>
        <taxon>Solanoideae</taxon>
        <taxon>Solaneae</taxon>
        <taxon>Solanum</taxon>
        <taxon>Solanum subgen. Lycopersicon</taxon>
    </lineage>
</organism>
<keyword evidence="3" id="KW-1185">Reference proteome</keyword>
<dbReference type="Gene3D" id="3.30.420.10">
    <property type="entry name" value="Ribonuclease H-like superfamily/Ribonuclease H"/>
    <property type="match status" value="1"/>
</dbReference>
<dbReference type="InterPro" id="IPR013103">
    <property type="entry name" value="RVT_2"/>
</dbReference>
<dbReference type="PROSITE" id="PS50994">
    <property type="entry name" value="INTEGRASE"/>
    <property type="match status" value="1"/>
</dbReference>
<dbReference type="PANTHER" id="PTHR34222:SF97">
    <property type="entry name" value="CATALYTIC REGION, PUTATIVE-RELATED"/>
    <property type="match status" value="1"/>
</dbReference>
<dbReference type="InterPro" id="IPR012337">
    <property type="entry name" value="RNaseH-like_sf"/>
</dbReference>
<dbReference type="GeneID" id="107021173"/>
<dbReference type="InterPro" id="IPR036397">
    <property type="entry name" value="RNaseH_sf"/>
</dbReference>
<feature type="domain" description="Integrase catalytic" evidence="2">
    <location>
        <begin position="280"/>
        <end position="459"/>
    </location>
</feature>
<reference evidence="3" key="1">
    <citation type="journal article" date="2014" name="Nat. Genet.">
        <title>The genome of the stress-tolerant wild tomato species Solanum pennellii.</title>
        <authorList>
            <person name="Bolger A."/>
            <person name="Scossa F."/>
            <person name="Bolger M.E."/>
            <person name="Lanz C."/>
            <person name="Maumus F."/>
            <person name="Tohge T."/>
            <person name="Quesneville H."/>
            <person name="Alseekh S."/>
            <person name="Sorensen I."/>
            <person name="Lichtenstein G."/>
            <person name="Fich E.A."/>
            <person name="Conte M."/>
            <person name="Keller H."/>
            <person name="Schneeberger K."/>
            <person name="Schwacke R."/>
            <person name="Ofner I."/>
            <person name="Vrebalov J."/>
            <person name="Xu Y."/>
            <person name="Osorio S."/>
            <person name="Aflitos S.A."/>
            <person name="Schijlen E."/>
            <person name="Jimenez-Gomez J.M."/>
            <person name="Ryngajllo M."/>
            <person name="Kimura S."/>
            <person name="Kumar R."/>
            <person name="Koenig D."/>
            <person name="Headland L.R."/>
            <person name="Maloof J.N."/>
            <person name="Sinha N."/>
            <person name="van Ham R.C."/>
            <person name="Lankhorst R.K."/>
            <person name="Mao L."/>
            <person name="Vogel A."/>
            <person name="Arsova B."/>
            <person name="Panstruga R."/>
            <person name="Fei Z."/>
            <person name="Rose J.K."/>
            <person name="Zamir D."/>
            <person name="Carrari F."/>
            <person name="Giovannoni J.J."/>
            <person name="Weigel D."/>
            <person name="Usadel B."/>
            <person name="Fernie A.R."/>
        </authorList>
    </citation>
    <scope>NUCLEOTIDE SEQUENCE [LARGE SCALE GENOMIC DNA]</scope>
    <source>
        <strain evidence="3">cv. LA0716</strain>
    </source>
</reference>
<proteinExistence type="predicted"/>
<evidence type="ECO:0000313" key="4">
    <source>
        <dbReference type="RefSeq" id="XP_015077269.1"/>
    </source>
</evidence>
<feature type="compositionally biased region" description="Polar residues" evidence="1">
    <location>
        <begin position="499"/>
        <end position="526"/>
    </location>
</feature>
<sequence>MPSERSTEDQSQGHINSESIGGSMPVYASSNISQGLWGKWETVNAIVLSWLMNLVSKSLLSGIAFATSALQGSSSVSVYYTNLKTLWDEFEALVPAPCYNCDKSRGFVAHMSRQKLYHFLMGLNESYHQARTQILMMDPFPTTNYAYAMILGDKSQKSVVSHTSSMGLSSVSMESMAMYSKIGSTLGVNQRFKKNSMLICDFCNTNVPAPRWVDKLDIAQFQIEPGESSSHHRQQPSQAELEVKQMLKGYTFTKDQYDDILKRYQHKKEPDYKSTLAAQTAHKTFYVFANDSVWTIDTGATNHMISNLDMFIKDYVTKLEIPKIVYLPNGDTTQVTHVGSCVQSENNVISNYVRNQFDKSVKVIRTDNGTEFVNSVFDNMFKELGMVHHKTCPYTPHKNRVAERKHKHLLEVTRALRLQAHIPVKYWGHCVFAATYHINRVPSSVLNYETPYERDVIFREDMFPFKQEMVHDKHSLFRNTLQVSDMWCSELTTLEHASNSSDAVAQDPISGSQSLKDTNDNSSVDINPSDFHGSINPSIGDPILQEPDPIAPIANRRSTKIKCTPLWMQDFVSHKGVKYPMRNYMRYDHLSLSYQCYIASSSSIHEPTTHSKAIITDPRWIKAMQAKIQTLESNKTWEITDLPLGKKPIGCRWIYKVKYKSASEVERFKAKLVAKGYSQIEDYEETFPPCC</sequence>
<feature type="region of interest" description="Disordered" evidence="1">
    <location>
        <begin position="1"/>
        <end position="21"/>
    </location>
</feature>
<dbReference type="PANTHER" id="PTHR34222">
    <property type="entry name" value="GAG_PRE-INTEGRS DOMAIN-CONTAINING PROTEIN"/>
    <property type="match status" value="1"/>
</dbReference>
<evidence type="ECO:0000259" key="2">
    <source>
        <dbReference type="PROSITE" id="PS50994"/>
    </source>
</evidence>
<evidence type="ECO:0000313" key="3">
    <source>
        <dbReference type="Proteomes" id="UP000694930"/>
    </source>
</evidence>
<dbReference type="InterPro" id="IPR001584">
    <property type="entry name" value="Integrase_cat-core"/>
</dbReference>
<gene>
    <name evidence="4" type="primary">LOC107021173</name>
</gene>
<dbReference type="Pfam" id="PF07727">
    <property type="entry name" value="RVT_2"/>
    <property type="match status" value="1"/>
</dbReference>
<feature type="compositionally biased region" description="Polar residues" evidence="1">
    <location>
        <begin position="9"/>
        <end position="20"/>
    </location>
</feature>
<evidence type="ECO:0000256" key="1">
    <source>
        <dbReference type="SAM" id="MobiDB-lite"/>
    </source>
</evidence>
<dbReference type="SUPFAM" id="SSF53098">
    <property type="entry name" value="Ribonuclease H-like"/>
    <property type="match status" value="1"/>
</dbReference>
<dbReference type="RefSeq" id="XP_015077269.1">
    <property type="nucleotide sequence ID" value="XM_015221783.1"/>
</dbReference>